<gene>
    <name evidence="2" type="ORF">KIH74_29705</name>
</gene>
<dbReference type="EMBL" id="JAHBAY010000015">
    <property type="protein sequence ID" value="MBT0773156.1"/>
    <property type="molecule type" value="Genomic_DNA"/>
</dbReference>
<sequence length="301" mass="33704">MSEVVGIPVAIDSRGTRHGRDTIDETPRPFDGRLPLHCGGCPAPVSSRRGHQRRSEGGTISVSPHFFLKPGTEHDPGCPFDFRARANEIARNHRGAVQRAGDYYELLLPDLNQQTPSEPATTRRQSSSIYREISTDTSRSKLIPVLNGAARIAALLRNYQDDEEAAGRFQARHQGSTIAWKDFCVDAQTDITAAFHRSLAHGYPLAVHGLAGTIETKSKGEQPYFEMRTRRPPRQGGQGSSAGPRAVLRSATRDSFRAIDAAPDRRWLAISERWRGYPSNESPRLINLWINQWWQLTTWRD</sequence>
<name>A0ABS5TR33_9ACTN</name>
<feature type="region of interest" description="Disordered" evidence="1">
    <location>
        <begin position="44"/>
        <end position="67"/>
    </location>
</feature>
<evidence type="ECO:0000313" key="3">
    <source>
        <dbReference type="Proteomes" id="UP001197247"/>
    </source>
</evidence>
<reference evidence="2 3" key="1">
    <citation type="submission" date="2021-05" db="EMBL/GenBank/DDBJ databases">
        <title>Kineosporia and Streptomyces sp. nov. two new marine actinobacteria isolated from Coral.</title>
        <authorList>
            <person name="Buangrab K."/>
            <person name="Sutthacheep M."/>
            <person name="Yeemin T."/>
            <person name="Harunari E."/>
            <person name="Igarashi Y."/>
            <person name="Kanchanasin P."/>
            <person name="Tanasupawat S."/>
            <person name="Phongsopitanun W."/>
        </authorList>
    </citation>
    <scope>NUCLEOTIDE SEQUENCE [LARGE SCALE GENOMIC DNA]</scope>
    <source>
        <strain evidence="2 3">J2-2</strain>
    </source>
</reference>
<proteinExistence type="predicted"/>
<dbReference type="Proteomes" id="UP001197247">
    <property type="component" value="Unassembled WGS sequence"/>
</dbReference>
<organism evidence="2 3">
    <name type="scientific">Kineosporia corallincola</name>
    <dbReference type="NCBI Taxonomy" id="2835133"/>
    <lineage>
        <taxon>Bacteria</taxon>
        <taxon>Bacillati</taxon>
        <taxon>Actinomycetota</taxon>
        <taxon>Actinomycetes</taxon>
        <taxon>Kineosporiales</taxon>
        <taxon>Kineosporiaceae</taxon>
        <taxon>Kineosporia</taxon>
    </lineage>
</organism>
<feature type="region of interest" description="Disordered" evidence="1">
    <location>
        <begin position="112"/>
        <end position="132"/>
    </location>
</feature>
<comment type="caution">
    <text evidence="2">The sequence shown here is derived from an EMBL/GenBank/DDBJ whole genome shotgun (WGS) entry which is preliminary data.</text>
</comment>
<feature type="compositionally biased region" description="Polar residues" evidence="1">
    <location>
        <begin position="112"/>
        <end position="129"/>
    </location>
</feature>
<feature type="region of interest" description="Disordered" evidence="1">
    <location>
        <begin position="218"/>
        <end position="246"/>
    </location>
</feature>
<accession>A0ABS5TR33</accession>
<evidence type="ECO:0000313" key="2">
    <source>
        <dbReference type="EMBL" id="MBT0773156.1"/>
    </source>
</evidence>
<evidence type="ECO:0000256" key="1">
    <source>
        <dbReference type="SAM" id="MobiDB-lite"/>
    </source>
</evidence>
<keyword evidence="3" id="KW-1185">Reference proteome</keyword>
<protein>
    <submittedName>
        <fullName evidence="2">Uncharacterized protein</fullName>
    </submittedName>
</protein>
<dbReference type="RefSeq" id="WP_214159684.1">
    <property type="nucleotide sequence ID" value="NZ_JAHBAY010000015.1"/>
</dbReference>